<feature type="transmembrane region" description="Helical" evidence="2">
    <location>
        <begin position="23"/>
        <end position="43"/>
    </location>
</feature>
<protein>
    <recommendedName>
        <fullName evidence="5">EF-hand domain-containing protein</fullName>
    </recommendedName>
</protein>
<comment type="caution">
    <text evidence="3">The sequence shown here is derived from an EMBL/GenBank/DDBJ whole genome shotgun (WGS) entry which is preliminary data.</text>
</comment>
<name>A0A0C2ED15_9BACT</name>
<evidence type="ECO:0000256" key="1">
    <source>
        <dbReference type="SAM" id="MobiDB-lite"/>
    </source>
</evidence>
<reference evidence="3 4" key="1">
    <citation type="submission" date="2014-12" db="EMBL/GenBank/DDBJ databases">
        <title>Genomes of Geoalkalibacter ferrihydriticus and Geoalkalibacter subterraneus, two haloalkaliphilic metal-reducing members of the Geobacteraceae.</title>
        <authorList>
            <person name="Badalamenti J.P."/>
            <person name="Torres C.I."/>
            <person name="Krajmalnik-Brown R."/>
            <person name="Bond D.R."/>
        </authorList>
    </citation>
    <scope>NUCLEOTIDE SEQUENCE [LARGE SCALE GENOMIC DNA]</scope>
    <source>
        <strain evidence="3 4">DSM 17813</strain>
    </source>
</reference>
<dbReference type="Proteomes" id="UP000035068">
    <property type="component" value="Unassembled WGS sequence"/>
</dbReference>
<dbReference type="AlphaFoldDB" id="A0A0C2ED15"/>
<evidence type="ECO:0000313" key="3">
    <source>
        <dbReference type="EMBL" id="KIH76493.1"/>
    </source>
</evidence>
<evidence type="ECO:0000256" key="2">
    <source>
        <dbReference type="SAM" id="Phobius"/>
    </source>
</evidence>
<keyword evidence="2" id="KW-1133">Transmembrane helix</keyword>
<feature type="compositionally biased region" description="Basic and acidic residues" evidence="1">
    <location>
        <begin position="62"/>
        <end position="72"/>
    </location>
</feature>
<sequence length="319" mass="35212">MPLEYFPAFTHGQKVYNPLMRRVLVFLILVIPLFLPGFFPPALIGAGEYLRASAQTVILNEDEPHSEREDSGLRFGPTTLPRTAPVVPATQGDQGESPQRPGADDLSAPQEFIPPEPRTPQRLPTPAQRPSSMPAPPAAEMLSFPSPLECLAQADANKSLDARLDLVRKPVGDRVQQQPAVAVADGETSLYLHFPTLDGSESPNLVLSDLRMQRLSKEEGRWVLEAVPHNDIWEAKVFVIGQGKMWQVPVVVTPLRDIDFDGNGRIDAADYRLFRQGDPFDAQFDLNGDGVRDVIDEFIFLANYLLSTDAQAPGAAQRR</sequence>
<accession>A0A0C2ED15</accession>
<feature type="region of interest" description="Disordered" evidence="1">
    <location>
        <begin position="61"/>
        <end position="139"/>
    </location>
</feature>
<evidence type="ECO:0000313" key="4">
    <source>
        <dbReference type="Proteomes" id="UP000035068"/>
    </source>
</evidence>
<dbReference type="EMBL" id="JWJD01000003">
    <property type="protein sequence ID" value="KIH76493.1"/>
    <property type="molecule type" value="Genomic_DNA"/>
</dbReference>
<gene>
    <name evidence="3" type="ORF">GFER_09915</name>
</gene>
<proteinExistence type="predicted"/>
<dbReference type="InterPro" id="IPR018247">
    <property type="entry name" value="EF_Hand_1_Ca_BS"/>
</dbReference>
<organism evidence="3 4">
    <name type="scientific">Geoalkalibacter ferrihydriticus DSM 17813</name>
    <dbReference type="NCBI Taxonomy" id="1121915"/>
    <lineage>
        <taxon>Bacteria</taxon>
        <taxon>Pseudomonadati</taxon>
        <taxon>Thermodesulfobacteriota</taxon>
        <taxon>Desulfuromonadia</taxon>
        <taxon>Desulfuromonadales</taxon>
        <taxon>Geoalkalibacteraceae</taxon>
        <taxon>Geoalkalibacter</taxon>
    </lineage>
</organism>
<keyword evidence="2" id="KW-0812">Transmembrane</keyword>
<keyword evidence="2" id="KW-0472">Membrane</keyword>
<dbReference type="CDD" id="cd14256">
    <property type="entry name" value="Dockerin_I"/>
    <property type="match status" value="1"/>
</dbReference>
<dbReference type="PROSITE" id="PS00018">
    <property type="entry name" value="EF_HAND_1"/>
    <property type="match status" value="1"/>
</dbReference>
<keyword evidence="4" id="KW-1185">Reference proteome</keyword>
<evidence type="ECO:0008006" key="5">
    <source>
        <dbReference type="Google" id="ProtNLM"/>
    </source>
</evidence>